<dbReference type="GO" id="GO:0004560">
    <property type="term" value="F:alpha-L-fucosidase activity"/>
    <property type="evidence" value="ECO:0007669"/>
    <property type="project" value="InterPro"/>
</dbReference>
<name>A0AAJ0BIK5_9PEZI</name>
<proteinExistence type="predicted"/>
<evidence type="ECO:0000256" key="1">
    <source>
        <dbReference type="SAM" id="SignalP"/>
    </source>
</evidence>
<dbReference type="Pfam" id="PF21307">
    <property type="entry name" value="Glyco_hydro_95_C"/>
    <property type="match status" value="1"/>
</dbReference>
<dbReference type="Pfam" id="PF22124">
    <property type="entry name" value="Glyco_hydro_95_cat"/>
    <property type="match status" value="1"/>
</dbReference>
<dbReference type="EMBL" id="MU839828">
    <property type="protein sequence ID" value="KAK1758949.1"/>
    <property type="molecule type" value="Genomic_DNA"/>
</dbReference>
<dbReference type="PANTHER" id="PTHR31084:SF0">
    <property type="entry name" value="ALPHA-L-FUCOSIDASE 2"/>
    <property type="match status" value="1"/>
</dbReference>
<feature type="domain" description="Alpha fucosidase A-like C-terminal" evidence="3">
    <location>
        <begin position="742"/>
        <end position="836"/>
    </location>
</feature>
<feature type="domain" description="Glycosyl hydrolase family 95 N-terminal" evidence="2">
    <location>
        <begin position="33"/>
        <end position="274"/>
    </location>
</feature>
<keyword evidence="6" id="KW-1185">Reference proteome</keyword>
<dbReference type="PANTHER" id="PTHR31084">
    <property type="entry name" value="ALPHA-L-FUCOSIDASE 2"/>
    <property type="match status" value="1"/>
</dbReference>
<dbReference type="GO" id="GO:0005975">
    <property type="term" value="P:carbohydrate metabolic process"/>
    <property type="evidence" value="ECO:0007669"/>
    <property type="project" value="InterPro"/>
</dbReference>
<feature type="chain" id="PRO_5042465089" evidence="1">
    <location>
        <begin position="20"/>
        <end position="839"/>
    </location>
</feature>
<reference evidence="5" key="1">
    <citation type="submission" date="2023-06" db="EMBL/GenBank/DDBJ databases">
        <title>Genome-scale phylogeny and comparative genomics of the fungal order Sordariales.</title>
        <authorList>
            <consortium name="Lawrence Berkeley National Laboratory"/>
            <person name="Hensen N."/>
            <person name="Bonometti L."/>
            <person name="Westerberg I."/>
            <person name="Brannstrom I.O."/>
            <person name="Guillou S."/>
            <person name="Cros-Aarteil S."/>
            <person name="Calhoun S."/>
            <person name="Haridas S."/>
            <person name="Kuo A."/>
            <person name="Mondo S."/>
            <person name="Pangilinan J."/>
            <person name="Riley R."/>
            <person name="Labutti K."/>
            <person name="Andreopoulos B."/>
            <person name="Lipzen A."/>
            <person name="Chen C."/>
            <person name="Yanf M."/>
            <person name="Daum C."/>
            <person name="Ng V."/>
            <person name="Clum A."/>
            <person name="Steindorff A."/>
            <person name="Ohm R."/>
            <person name="Martin F."/>
            <person name="Silar P."/>
            <person name="Natvig D."/>
            <person name="Lalanne C."/>
            <person name="Gautier V."/>
            <person name="Ament-Velasquez S.L."/>
            <person name="Kruys A."/>
            <person name="Hutchinson M.I."/>
            <person name="Powell A.J."/>
            <person name="Barry K."/>
            <person name="Miller A.N."/>
            <person name="Grigoriev I.V."/>
            <person name="Debuchy R."/>
            <person name="Gladieux P."/>
            <person name="Thoren M.H."/>
            <person name="Johannesson H."/>
        </authorList>
    </citation>
    <scope>NUCLEOTIDE SEQUENCE</scope>
    <source>
        <strain evidence="5">PSN4</strain>
    </source>
</reference>
<dbReference type="InterPro" id="IPR027414">
    <property type="entry name" value="GH95_N_dom"/>
</dbReference>
<keyword evidence="5" id="KW-0378">Hydrolase</keyword>
<feature type="signal peptide" evidence="1">
    <location>
        <begin position="1"/>
        <end position="19"/>
    </location>
</feature>
<evidence type="ECO:0000313" key="6">
    <source>
        <dbReference type="Proteomes" id="UP001239445"/>
    </source>
</evidence>
<evidence type="ECO:0000259" key="3">
    <source>
        <dbReference type="Pfam" id="PF21307"/>
    </source>
</evidence>
<dbReference type="InterPro" id="IPR049053">
    <property type="entry name" value="AFCA-like_C"/>
</dbReference>
<dbReference type="InterPro" id="IPR008928">
    <property type="entry name" value="6-hairpin_glycosidase_sf"/>
</dbReference>
<dbReference type="SUPFAM" id="SSF48208">
    <property type="entry name" value="Six-hairpin glycosidases"/>
    <property type="match status" value="1"/>
</dbReference>
<accession>A0AAJ0BIK5</accession>
<dbReference type="InterPro" id="IPR012341">
    <property type="entry name" value="6hp_glycosidase-like_sf"/>
</dbReference>
<gene>
    <name evidence="5" type="ORF">QBC47DRAFT_457320</name>
</gene>
<protein>
    <submittedName>
        <fullName evidence="5">Six-hairpin glycosidase-like protein</fullName>
    </submittedName>
</protein>
<evidence type="ECO:0000259" key="4">
    <source>
        <dbReference type="Pfam" id="PF22124"/>
    </source>
</evidence>
<evidence type="ECO:0000259" key="2">
    <source>
        <dbReference type="Pfam" id="PF14498"/>
    </source>
</evidence>
<keyword evidence="1" id="KW-0732">Signal</keyword>
<evidence type="ECO:0000313" key="5">
    <source>
        <dbReference type="EMBL" id="KAK1758949.1"/>
    </source>
</evidence>
<sequence length="839" mass="90436">MHLPSGLVALLAAAAVAAAGDQPATSASNKWRIWDDQPGASNTFAEYYPLGNGRLGIMMSGDPRTEKVQLNENSFWSGGGPLWRVNPDALWTVGEMRRLIRQGKFAEAEDLGLMGYTGTPLSTRHYDKMGNVKMTQLLPDGQVTGYERWLGVDDAVGGVRFAVGNVTFEREYLSSYPDDIVAIRIRGSRPGSVSIRVRLDRGADLNRYEGYSEPSGGHSTVMGGQSMDANPLLWAAGARIVSATGKVSTLGDTVRCEGADEAIVLIQAWTSYRKPDPKKAVLADLAAVSKGFDDIKKAHLADYQKYYQRVSLDLGRSTAQQTARNTSGRMLAQSPETFDPELAALFFQYGRYLLIATSRPTLPGQPDTSLPPNLQGIWNDQYNPMWGSKYTVNINLQMNYWPMLVTGLSDLVAPLNNLLKTMHREGEKVAAQMYNLSGTVTHHNTDMWGDSAPQDNYSPGTFWAMGATWMATHIIEHYRFTGDKTLLRDMFPTLKAVAEFALGFLVEQDGYMVTSPSLSPENTFLIPGGKGGASAAVTAGPTIDNQLLSELFGFIPEAQTALGISDAAFAERVTKMRARLPPLRLNQYGGIAEWMADYDEANPGNGHVSHLVPLYPLNHITSSNRTLFTAALTSLQHRIANGGAPCGWPRVWAIGLSARLFREDIVHQRLATQMSECSWNRTMLNMGGAAPFQIDGSLGVTGVLAEVFVQSHELVSEARGNGSSSAVVLQAKGTGDAEAAPLIRLLPSLPKEWGMNGGGEVKGLVARGGFTVDVSWDGKGVMKAASVVSGNGNVAYVTLGRAAVGAARNGTVIRADGAGSGVFLRLDGKKGTAYNITMV</sequence>
<dbReference type="Pfam" id="PF14498">
    <property type="entry name" value="Glyco_hyd_65N_2"/>
    <property type="match status" value="1"/>
</dbReference>
<keyword evidence="5" id="KW-0326">Glycosidase</keyword>
<dbReference type="Proteomes" id="UP001239445">
    <property type="component" value="Unassembled WGS sequence"/>
</dbReference>
<organism evidence="5 6">
    <name type="scientific">Echria macrotheca</name>
    <dbReference type="NCBI Taxonomy" id="438768"/>
    <lineage>
        <taxon>Eukaryota</taxon>
        <taxon>Fungi</taxon>
        <taxon>Dikarya</taxon>
        <taxon>Ascomycota</taxon>
        <taxon>Pezizomycotina</taxon>
        <taxon>Sordariomycetes</taxon>
        <taxon>Sordariomycetidae</taxon>
        <taxon>Sordariales</taxon>
        <taxon>Schizotheciaceae</taxon>
        <taxon>Echria</taxon>
    </lineage>
</organism>
<feature type="domain" description="Glycosyl hydrolase family 95 catalytic" evidence="4">
    <location>
        <begin position="292"/>
        <end position="707"/>
    </location>
</feature>
<comment type="caution">
    <text evidence="5">The sequence shown here is derived from an EMBL/GenBank/DDBJ whole genome shotgun (WGS) entry which is preliminary data.</text>
</comment>
<dbReference type="Gene3D" id="1.50.10.10">
    <property type="match status" value="1"/>
</dbReference>
<dbReference type="InterPro" id="IPR054363">
    <property type="entry name" value="GH95_cat"/>
</dbReference>
<dbReference type="InterPro" id="IPR016518">
    <property type="entry name" value="Alpha-L-fucosidase"/>
</dbReference>
<dbReference type="AlphaFoldDB" id="A0AAJ0BIK5"/>
<dbReference type="PIRSF" id="PIRSF007663">
    <property type="entry name" value="UCP007663"/>
    <property type="match status" value="1"/>
</dbReference>